<organism evidence="1 2">
    <name type="scientific">Knufia fluminis</name>
    <dbReference type="NCBI Taxonomy" id="191047"/>
    <lineage>
        <taxon>Eukaryota</taxon>
        <taxon>Fungi</taxon>
        <taxon>Dikarya</taxon>
        <taxon>Ascomycota</taxon>
        <taxon>Pezizomycotina</taxon>
        <taxon>Eurotiomycetes</taxon>
        <taxon>Chaetothyriomycetidae</taxon>
        <taxon>Chaetothyriales</taxon>
        <taxon>Trichomeriaceae</taxon>
        <taxon>Knufia</taxon>
    </lineage>
</organism>
<keyword evidence="2" id="KW-1185">Reference proteome</keyword>
<sequence>MPAFKSNPDESIWAIFYPTVARAISLHEDLFKATRKPDDFPLAQAMAGDEFWFSHLDKIVDTITETQDLALNMVSVFKEIKQECEQHQYYHNKMYTRYQRRAAQFYGRSHSRIQCKKLKNEHKAKAMLQGKMITALEACEKQLMDRIYEQL</sequence>
<evidence type="ECO:0000313" key="1">
    <source>
        <dbReference type="EMBL" id="KAK5951160.1"/>
    </source>
</evidence>
<proteinExistence type="predicted"/>
<protein>
    <submittedName>
        <fullName evidence="1">Uncharacterized protein</fullName>
    </submittedName>
</protein>
<gene>
    <name evidence="1" type="ORF">OHC33_007913</name>
</gene>
<comment type="caution">
    <text evidence="1">The sequence shown here is derived from an EMBL/GenBank/DDBJ whole genome shotgun (WGS) entry which is preliminary data.</text>
</comment>
<dbReference type="AlphaFoldDB" id="A0AAN8ECV7"/>
<evidence type="ECO:0000313" key="2">
    <source>
        <dbReference type="Proteomes" id="UP001316803"/>
    </source>
</evidence>
<reference evidence="1 2" key="1">
    <citation type="submission" date="2022-12" db="EMBL/GenBank/DDBJ databases">
        <title>Genomic features and morphological characterization of a novel Knufia sp. strain isolated from spacecraft assembly facility.</title>
        <authorList>
            <person name="Teixeira M."/>
            <person name="Chander A.M."/>
            <person name="Stajich J.E."/>
            <person name="Venkateswaran K."/>
        </authorList>
    </citation>
    <scope>NUCLEOTIDE SEQUENCE [LARGE SCALE GENOMIC DNA]</scope>
    <source>
        <strain evidence="1 2">FJI-L2-BK-P2</strain>
    </source>
</reference>
<accession>A0AAN8ECV7</accession>
<dbReference type="EMBL" id="JAKLMC020000022">
    <property type="protein sequence ID" value="KAK5951160.1"/>
    <property type="molecule type" value="Genomic_DNA"/>
</dbReference>
<name>A0AAN8ECV7_9EURO</name>
<dbReference type="Proteomes" id="UP001316803">
    <property type="component" value="Unassembled WGS sequence"/>
</dbReference>